<dbReference type="Proteomes" id="UP000216207">
    <property type="component" value="Unassembled WGS sequence"/>
</dbReference>
<dbReference type="InterPro" id="IPR013011">
    <property type="entry name" value="PTS_EIIB_2"/>
</dbReference>
<dbReference type="InterPro" id="IPR002178">
    <property type="entry name" value="PTS_EIIA_type-2_dom"/>
</dbReference>
<dbReference type="SUPFAM" id="SSF63520">
    <property type="entry name" value="PTS-regulatory domain, PRD"/>
    <property type="match status" value="1"/>
</dbReference>
<dbReference type="SUPFAM" id="SSF52794">
    <property type="entry name" value="PTS system IIB component-like"/>
    <property type="match status" value="1"/>
</dbReference>
<dbReference type="InterPro" id="IPR013196">
    <property type="entry name" value="HTH_11"/>
</dbReference>
<dbReference type="Gene3D" id="3.40.930.10">
    <property type="entry name" value="Mannitol-specific EII, Chain A"/>
    <property type="match status" value="1"/>
</dbReference>
<organism evidence="6 7">
    <name type="scientific">Shouchella clausii</name>
    <name type="common">Alkalihalobacillus clausii</name>
    <dbReference type="NCBI Taxonomy" id="79880"/>
    <lineage>
        <taxon>Bacteria</taxon>
        <taxon>Bacillati</taxon>
        <taxon>Bacillota</taxon>
        <taxon>Bacilli</taxon>
        <taxon>Bacillales</taxon>
        <taxon>Bacillaceae</taxon>
        <taxon>Shouchella</taxon>
    </lineage>
</organism>
<dbReference type="PROSITE" id="PS51094">
    <property type="entry name" value="PTS_EIIA_TYPE_2"/>
    <property type="match status" value="1"/>
</dbReference>
<dbReference type="Gene3D" id="1.10.1790.10">
    <property type="entry name" value="PRD domain"/>
    <property type="match status" value="1"/>
</dbReference>
<dbReference type="PANTHER" id="PTHR30185:SF18">
    <property type="entry name" value="TRANSCRIPTIONAL REGULATOR MTLR"/>
    <property type="match status" value="1"/>
</dbReference>
<dbReference type="GO" id="GO:0006355">
    <property type="term" value="P:regulation of DNA-templated transcription"/>
    <property type="evidence" value="ECO:0007669"/>
    <property type="project" value="InterPro"/>
</dbReference>
<gene>
    <name evidence="6" type="ORF">CHH72_15450</name>
</gene>
<dbReference type="InterPro" id="IPR007737">
    <property type="entry name" value="Mga_HTH"/>
</dbReference>
<name>A0A268NWY9_SHOCL</name>
<evidence type="ECO:0000313" key="6">
    <source>
        <dbReference type="EMBL" id="PAE87984.1"/>
    </source>
</evidence>
<proteinExistence type="predicted"/>
<dbReference type="InterPro" id="IPR050661">
    <property type="entry name" value="BglG_antiterminators"/>
</dbReference>
<dbReference type="PROSITE" id="PS51372">
    <property type="entry name" value="PRD_2"/>
    <property type="match status" value="1"/>
</dbReference>
<dbReference type="InterPro" id="IPR036388">
    <property type="entry name" value="WH-like_DNA-bd_sf"/>
</dbReference>
<keyword evidence="1" id="KW-0808">Transferase</keyword>
<keyword evidence="5" id="KW-0804">Transcription</keyword>
<dbReference type="GO" id="GO:0009401">
    <property type="term" value="P:phosphoenolpyruvate-dependent sugar phosphotransferase system"/>
    <property type="evidence" value="ECO:0007669"/>
    <property type="project" value="InterPro"/>
</dbReference>
<dbReference type="Pfam" id="PF00874">
    <property type="entry name" value="PRD"/>
    <property type="match status" value="1"/>
</dbReference>
<dbReference type="InterPro" id="IPR036390">
    <property type="entry name" value="WH_DNA-bd_sf"/>
</dbReference>
<evidence type="ECO:0000256" key="3">
    <source>
        <dbReference type="ARBA" id="ARBA00023015"/>
    </source>
</evidence>
<keyword evidence="2" id="KW-0677">Repeat</keyword>
<dbReference type="InterPro" id="IPR036095">
    <property type="entry name" value="PTS_EIIB-like_sf"/>
</dbReference>
<evidence type="ECO:0000313" key="7">
    <source>
        <dbReference type="Proteomes" id="UP000216207"/>
    </source>
</evidence>
<accession>A0A268NWY9</accession>
<dbReference type="GO" id="GO:0008982">
    <property type="term" value="F:protein-N(PI)-phosphohistidine-sugar phosphotransferase activity"/>
    <property type="evidence" value="ECO:0007669"/>
    <property type="project" value="InterPro"/>
</dbReference>
<keyword evidence="3" id="KW-0805">Transcription regulation</keyword>
<dbReference type="Pfam" id="PF08279">
    <property type="entry name" value="HTH_11"/>
    <property type="match status" value="1"/>
</dbReference>
<dbReference type="Gene3D" id="1.10.10.10">
    <property type="entry name" value="Winged helix-like DNA-binding domain superfamily/Winged helix DNA-binding domain"/>
    <property type="match status" value="1"/>
</dbReference>
<dbReference type="Pfam" id="PF05043">
    <property type="entry name" value="Mga"/>
    <property type="match status" value="1"/>
</dbReference>
<evidence type="ECO:0000256" key="2">
    <source>
        <dbReference type="ARBA" id="ARBA00022737"/>
    </source>
</evidence>
<dbReference type="PROSITE" id="PS51099">
    <property type="entry name" value="PTS_EIIB_TYPE_2"/>
    <property type="match status" value="1"/>
</dbReference>
<dbReference type="SUPFAM" id="SSF46785">
    <property type="entry name" value="Winged helix' DNA-binding domain"/>
    <property type="match status" value="1"/>
</dbReference>
<reference evidence="6 7" key="1">
    <citation type="submission" date="2017-07" db="EMBL/GenBank/DDBJ databases">
        <title>Isolation and whole genome analysis of endospore-forming bacteria from heroin.</title>
        <authorList>
            <person name="Kalinowski J."/>
            <person name="Ahrens B."/>
            <person name="Al-Dilaimi A."/>
            <person name="Winkler A."/>
            <person name="Wibberg D."/>
            <person name="Schleenbecker U."/>
            <person name="Ruckert C."/>
            <person name="Wolfel R."/>
            <person name="Grass G."/>
        </authorList>
    </citation>
    <scope>NUCLEOTIDE SEQUENCE [LARGE SCALE GENOMIC DNA]</scope>
    <source>
        <strain evidence="6 7">7539</strain>
    </source>
</reference>
<dbReference type="AlphaFoldDB" id="A0A268NWY9"/>
<dbReference type="RefSeq" id="WP_035204658.1">
    <property type="nucleotide sequence ID" value="NZ_CP133221.1"/>
</dbReference>
<dbReference type="CDD" id="cd05568">
    <property type="entry name" value="PTS_IIB_bgl_like"/>
    <property type="match status" value="1"/>
</dbReference>
<evidence type="ECO:0000256" key="5">
    <source>
        <dbReference type="ARBA" id="ARBA00023163"/>
    </source>
</evidence>
<evidence type="ECO:0000256" key="1">
    <source>
        <dbReference type="ARBA" id="ARBA00022679"/>
    </source>
</evidence>
<sequence length="634" mass="73178">MLSSRQKSVLTKLLRSNHYVTIEFLAKWQNVSGRTIRYDLDAIDDMLKQAGAPLKREPGKGVFLHVGEEKRAELFRIAEGHQVFFDKNVHIAMMSLFAIMHETVTIQQLADEFHLSRSSIQKYLPDIEETLDRFGLQLARQARKGFLVNGTERSIRRAIFHWLTDKQVDLERVERWFDCEKDGGRGQIDRWLRSCQEDRQVFYSEGSLRVLTIFLCWWYERILHGHYVYIPQEEREAGHRLGELSEVVSALCDNRTAEHEHAFLNTLLGQAKVVSYKNDAVLGESYQKEKDFCTYLLEQISTILQVDLLKDKKLMNDLLYHMKAAFLRIEQGLVIDNPYTEEIKVRYRAIYEMVHQITADMGYTLVAAEVAFITMHVSAGFDRSKSKRFLPTVIVVCSTGLATSSILTTKLQQAEPGFHLINVVNTEDLEKALEESDVDFVLTTQELPIKQWNETKIFRVSPLLNDEDKRTIQHEAQKMINRKQLACFNQVYAHASAVEPTLFDETVHTANTSDWKESIALAAAPLLKAGYIRQGYVQEMIMSVERNGTYMVFLPKVAFVHAGPENVIKEGISMTIFEHEIDFGSFNPERVEVVIVLAIKEAHNQDFLQLFRYLETQEKREQLITKWIGRKSAT</sequence>
<dbReference type="PANTHER" id="PTHR30185">
    <property type="entry name" value="CRYPTIC BETA-GLUCOSIDE BGL OPERON ANTITERMINATOR"/>
    <property type="match status" value="1"/>
</dbReference>
<protein>
    <submittedName>
        <fullName evidence="6">Uncharacterized protein</fullName>
    </submittedName>
</protein>
<keyword evidence="4" id="KW-0010">Activator</keyword>
<dbReference type="InterPro" id="IPR036634">
    <property type="entry name" value="PRD_sf"/>
</dbReference>
<dbReference type="InterPro" id="IPR011608">
    <property type="entry name" value="PRD"/>
</dbReference>
<evidence type="ECO:0000256" key="4">
    <source>
        <dbReference type="ARBA" id="ARBA00023159"/>
    </source>
</evidence>
<dbReference type="Gene3D" id="3.40.50.2300">
    <property type="match status" value="1"/>
</dbReference>
<dbReference type="SUPFAM" id="SSF55804">
    <property type="entry name" value="Phoshotransferase/anion transport protein"/>
    <property type="match status" value="1"/>
</dbReference>
<dbReference type="InterPro" id="IPR016152">
    <property type="entry name" value="PTrfase/Anion_transptr"/>
</dbReference>
<dbReference type="EMBL" id="NPCC01000024">
    <property type="protein sequence ID" value="PAE87984.1"/>
    <property type="molecule type" value="Genomic_DNA"/>
</dbReference>
<comment type="caution">
    <text evidence="6">The sequence shown here is derived from an EMBL/GenBank/DDBJ whole genome shotgun (WGS) entry which is preliminary data.</text>
</comment>
<dbReference type="Pfam" id="PF00359">
    <property type="entry name" value="PTS_EIIA_2"/>
    <property type="match status" value="1"/>
</dbReference>